<name>A0AAW0CUG3_9AGAR</name>
<accession>A0AAW0CUG3</accession>
<dbReference type="Proteomes" id="UP001362999">
    <property type="component" value="Unassembled WGS sequence"/>
</dbReference>
<reference evidence="1 2" key="1">
    <citation type="journal article" date="2024" name="J Genomics">
        <title>Draft genome sequencing and assembly of Favolaschia claudopus CIRM-BRFM 2984 isolated from oak limbs.</title>
        <authorList>
            <person name="Navarro D."/>
            <person name="Drula E."/>
            <person name="Chaduli D."/>
            <person name="Cazenave R."/>
            <person name="Ahrendt S."/>
            <person name="Wang J."/>
            <person name="Lipzen A."/>
            <person name="Daum C."/>
            <person name="Barry K."/>
            <person name="Grigoriev I.V."/>
            <person name="Favel A."/>
            <person name="Rosso M.N."/>
            <person name="Martin F."/>
        </authorList>
    </citation>
    <scope>NUCLEOTIDE SEQUENCE [LARGE SCALE GENOMIC DNA]</scope>
    <source>
        <strain evidence="1 2">CIRM-BRFM 2984</strain>
    </source>
</reference>
<protein>
    <recommendedName>
        <fullName evidence="3">F-box domain-containing protein</fullName>
    </recommendedName>
</protein>
<evidence type="ECO:0000313" key="1">
    <source>
        <dbReference type="EMBL" id="KAK7042348.1"/>
    </source>
</evidence>
<evidence type="ECO:0008006" key="3">
    <source>
        <dbReference type="Google" id="ProtNLM"/>
    </source>
</evidence>
<dbReference type="AlphaFoldDB" id="A0AAW0CUG3"/>
<evidence type="ECO:0000313" key="2">
    <source>
        <dbReference type="Proteomes" id="UP001362999"/>
    </source>
</evidence>
<keyword evidence="2" id="KW-1185">Reference proteome</keyword>
<dbReference type="EMBL" id="JAWWNJ010000013">
    <property type="protein sequence ID" value="KAK7042348.1"/>
    <property type="molecule type" value="Genomic_DNA"/>
</dbReference>
<sequence>MLSYLNSWLAPPSSENTLPSSSRFHILDIPNEIWTYIFEDPSLGTEDLFHVFTACHHFNDLVLPVLVCGFTMTDPPALVAGHLEIPSTMVSVLELAFHSRFPVRELTITFDIRNGRGGTQRELSSLTTLVNRYPSLVDLNLRFLGDLMAPSNKSADLAPQRPVTEAFCGLLSSFSYDPHDPMVLVDTEIFTCRAADVQKWQLDKYRFAEPDAGGGLYNLLSAGMQTLVMVKQPNKYPHRTKTPVRLHNDLQTSVFPFISISSVHMQRMQTPSSFTDEYPSWTLAVFNQALWHWPNSVNMSCPLAAEEWSAILPLVNFENLPQVRMDPPSRPDMTSKIPAPVLDAFLHRHPTITRMYYYPDPLTVPSGPPFPFASLPRIRNISTTSRNVVHLFQNPAAFPNLGVLTITGTTDAGVMTDALRLLARHAGKNKLIMEIHSGSWMDCLTEDMEAVVRSVYRVDTVLLSAYTDWVEPLAILRWLSLFPALRRIGLQNCIHSDAGQKEQEDFPRRAREVLPESVEVIAT</sequence>
<gene>
    <name evidence="1" type="ORF">R3P38DRAFT_2611488</name>
</gene>
<proteinExistence type="predicted"/>
<organism evidence="1 2">
    <name type="scientific">Favolaschia claudopus</name>
    <dbReference type="NCBI Taxonomy" id="2862362"/>
    <lineage>
        <taxon>Eukaryota</taxon>
        <taxon>Fungi</taxon>
        <taxon>Dikarya</taxon>
        <taxon>Basidiomycota</taxon>
        <taxon>Agaricomycotina</taxon>
        <taxon>Agaricomycetes</taxon>
        <taxon>Agaricomycetidae</taxon>
        <taxon>Agaricales</taxon>
        <taxon>Marasmiineae</taxon>
        <taxon>Mycenaceae</taxon>
        <taxon>Favolaschia</taxon>
    </lineage>
</organism>
<comment type="caution">
    <text evidence="1">The sequence shown here is derived from an EMBL/GenBank/DDBJ whole genome shotgun (WGS) entry which is preliminary data.</text>
</comment>